<dbReference type="EMBL" id="JBBEGM010000015">
    <property type="protein sequence ID" value="MEJ2865022.1"/>
    <property type="molecule type" value="Genomic_DNA"/>
</dbReference>
<accession>A0ABU8MCG3</accession>
<feature type="domain" description="STAS" evidence="1">
    <location>
        <begin position="8"/>
        <end position="117"/>
    </location>
</feature>
<dbReference type="Proteomes" id="UP001369736">
    <property type="component" value="Unassembled WGS sequence"/>
</dbReference>
<sequence length="117" mass="12564">MTETPAVLEVDRTSYDDRLELALRGELDNDTLAVAQDQVAAAEADAPPVLVLDLSGLEYVGSCGVRLVLLAQHGADAANRRLAVRLGHGQTRRMFDILGLTSRLEVLDRAAPEDPAT</sequence>
<dbReference type="RefSeq" id="WP_337706393.1">
    <property type="nucleotide sequence ID" value="NZ_JBBEGM010000015.1"/>
</dbReference>
<reference evidence="2 3" key="1">
    <citation type="submission" date="2024-03" db="EMBL/GenBank/DDBJ databases">
        <title>Actinomycetospora sp. OC33-EN07, a novel actinomycete isolated from wild orchid (Aerides multiflora).</title>
        <authorList>
            <person name="Suriyachadkun C."/>
        </authorList>
    </citation>
    <scope>NUCLEOTIDE SEQUENCE [LARGE SCALE GENOMIC DNA]</scope>
    <source>
        <strain evidence="2 3">OC33-EN07</strain>
    </source>
</reference>
<evidence type="ECO:0000259" key="1">
    <source>
        <dbReference type="PROSITE" id="PS50801"/>
    </source>
</evidence>
<dbReference type="InterPro" id="IPR036513">
    <property type="entry name" value="STAS_dom_sf"/>
</dbReference>
<comment type="caution">
    <text evidence="2">The sequence shown here is derived from an EMBL/GenBank/DDBJ whole genome shotgun (WGS) entry which is preliminary data.</text>
</comment>
<gene>
    <name evidence="2" type="ORF">WCD58_27950</name>
</gene>
<protein>
    <submittedName>
        <fullName evidence="2">STAS domain-containing protein</fullName>
    </submittedName>
</protein>
<name>A0ABU8MCG3_9PSEU</name>
<proteinExistence type="predicted"/>
<organism evidence="2 3">
    <name type="scientific">Actinomycetospora flava</name>
    <dbReference type="NCBI Taxonomy" id="3129232"/>
    <lineage>
        <taxon>Bacteria</taxon>
        <taxon>Bacillati</taxon>
        <taxon>Actinomycetota</taxon>
        <taxon>Actinomycetes</taxon>
        <taxon>Pseudonocardiales</taxon>
        <taxon>Pseudonocardiaceae</taxon>
        <taxon>Actinomycetospora</taxon>
    </lineage>
</organism>
<dbReference type="CDD" id="cd07043">
    <property type="entry name" value="STAS_anti-anti-sigma_factors"/>
    <property type="match status" value="1"/>
</dbReference>
<dbReference type="InterPro" id="IPR002645">
    <property type="entry name" value="STAS_dom"/>
</dbReference>
<evidence type="ECO:0000313" key="3">
    <source>
        <dbReference type="Proteomes" id="UP001369736"/>
    </source>
</evidence>
<dbReference type="Pfam" id="PF13466">
    <property type="entry name" value="STAS_2"/>
    <property type="match status" value="1"/>
</dbReference>
<dbReference type="InterPro" id="IPR058548">
    <property type="entry name" value="MlaB-like_STAS"/>
</dbReference>
<dbReference type="Gene3D" id="3.30.750.24">
    <property type="entry name" value="STAS domain"/>
    <property type="match status" value="1"/>
</dbReference>
<dbReference type="PROSITE" id="PS50801">
    <property type="entry name" value="STAS"/>
    <property type="match status" value="1"/>
</dbReference>
<dbReference type="SUPFAM" id="SSF52091">
    <property type="entry name" value="SpoIIaa-like"/>
    <property type="match status" value="1"/>
</dbReference>
<evidence type="ECO:0000313" key="2">
    <source>
        <dbReference type="EMBL" id="MEJ2865022.1"/>
    </source>
</evidence>
<keyword evidence="3" id="KW-1185">Reference proteome</keyword>